<dbReference type="GeneID" id="20526358"/>
<dbReference type="InterPro" id="IPR037379">
    <property type="entry name" value="WDR74/Nsa1"/>
</dbReference>
<sequence>MRVLVGDEAGFVRTASIEQQTVTQRWGEAVDRANYVDQVRLLDDVHDPLSRTAERYAAVARRVSGVIQLHDTRNGSIVCEWSDEEGHRLPEGTDPSRAHMNAPAFVGLEINRHHLLSANENGRVIFRSLDGVELLDPLPEGIDAESHTRPYESVGDMEIIFDGAGPNLCTMRGLQSDLTTFLTGGRNNDLKLWHLTPSGEVVSKWAAKNVRPDKFDLHVPIFVRDARFLDESGHKIATITGHSQVRVYDTRVQRRPVQDITLGELPLTSFDVTPDGSHAFIGNSIGIVTKLDMRKMVPCGTLKGFAGSVRSIECHRSLPYVACAGLDRFVHVHNTDTRKEVIKVYAMQRSTSVAFSKERVVAIKKKAGAKAGAKAAVAADDSDNEEEFLGSDEDEEPEQLASAEKAGTSTKRTRKPAAEVDEQDEDEEADDVWKAIPKKLKKTRAAAST</sequence>
<dbReference type="PANTHER" id="PTHR16038:SF4">
    <property type="entry name" value="WD REPEAT-CONTAINING PROTEIN 74"/>
    <property type="match status" value="1"/>
</dbReference>
<accession>A0A058ZE83</accession>
<organism evidence="2">
    <name type="scientific">Fonticula alba</name>
    <name type="common">Slime mold</name>
    <dbReference type="NCBI Taxonomy" id="691883"/>
    <lineage>
        <taxon>Eukaryota</taxon>
        <taxon>Rotosphaerida</taxon>
        <taxon>Fonticulaceae</taxon>
        <taxon>Fonticula</taxon>
    </lineage>
</organism>
<proteinExistence type="predicted"/>
<dbReference type="GO" id="GO:0042273">
    <property type="term" value="P:ribosomal large subunit biogenesis"/>
    <property type="evidence" value="ECO:0007669"/>
    <property type="project" value="InterPro"/>
</dbReference>
<feature type="compositionally biased region" description="Acidic residues" evidence="1">
    <location>
        <begin position="380"/>
        <end position="398"/>
    </location>
</feature>
<dbReference type="GO" id="GO:0030687">
    <property type="term" value="C:preribosome, large subunit precursor"/>
    <property type="evidence" value="ECO:0007669"/>
    <property type="project" value="TreeGrafter"/>
</dbReference>
<dbReference type="OrthoDB" id="18388at2759"/>
<evidence type="ECO:0000256" key="1">
    <source>
        <dbReference type="SAM" id="MobiDB-lite"/>
    </source>
</evidence>
<dbReference type="eggNOG" id="KOG3881">
    <property type="taxonomic scope" value="Eukaryota"/>
</dbReference>
<dbReference type="PANTHER" id="PTHR16038">
    <property type="entry name" value="NOP SEVEN ASSOCIATED PROTEIN 1"/>
    <property type="match status" value="1"/>
</dbReference>
<reference evidence="2" key="1">
    <citation type="submission" date="2013-04" db="EMBL/GenBank/DDBJ databases">
        <title>The Genome Sequence of Fonticula alba ATCC 38817.</title>
        <authorList>
            <consortium name="The Broad Institute Genomics Platform"/>
            <person name="Russ C."/>
            <person name="Cuomo C."/>
            <person name="Burger G."/>
            <person name="Gray M.W."/>
            <person name="Holland P.W.H."/>
            <person name="King N."/>
            <person name="Lang F.B.F."/>
            <person name="Roger A.J."/>
            <person name="Ruiz-Trillo I."/>
            <person name="Brown M."/>
            <person name="Walker B."/>
            <person name="Young S."/>
            <person name="Zeng Q."/>
            <person name="Gargeya S."/>
            <person name="Fitzgerald M."/>
            <person name="Haas B."/>
            <person name="Abouelleil A."/>
            <person name="Allen A.W."/>
            <person name="Alvarado L."/>
            <person name="Arachchi H.M."/>
            <person name="Berlin A.M."/>
            <person name="Chapman S.B."/>
            <person name="Gainer-Dewar J."/>
            <person name="Goldberg J."/>
            <person name="Griggs A."/>
            <person name="Gujja S."/>
            <person name="Hansen M."/>
            <person name="Howarth C."/>
            <person name="Imamovic A."/>
            <person name="Ireland A."/>
            <person name="Larimer J."/>
            <person name="McCowan C."/>
            <person name="Murphy C."/>
            <person name="Pearson M."/>
            <person name="Poon T.W."/>
            <person name="Priest M."/>
            <person name="Roberts A."/>
            <person name="Saif S."/>
            <person name="Shea T."/>
            <person name="Sisk P."/>
            <person name="Sykes S."/>
            <person name="Wortman J."/>
            <person name="Nusbaum C."/>
            <person name="Birren B."/>
        </authorList>
    </citation>
    <scope>NUCLEOTIDE SEQUENCE [LARGE SCALE GENOMIC DNA]</scope>
    <source>
        <strain evidence="2">ATCC 38817</strain>
    </source>
</reference>
<dbReference type="AlphaFoldDB" id="A0A058ZE83"/>
<dbReference type="Proteomes" id="UP000030693">
    <property type="component" value="Unassembled WGS sequence"/>
</dbReference>
<dbReference type="InterPro" id="IPR036322">
    <property type="entry name" value="WD40_repeat_dom_sf"/>
</dbReference>
<gene>
    <name evidence="2" type="ORF">H696_01633</name>
</gene>
<dbReference type="Gene3D" id="2.130.10.10">
    <property type="entry name" value="YVTN repeat-like/Quinoprotein amine dehydrogenase"/>
    <property type="match status" value="1"/>
</dbReference>
<evidence type="ECO:0008006" key="4">
    <source>
        <dbReference type="Google" id="ProtNLM"/>
    </source>
</evidence>
<dbReference type="RefSeq" id="XP_009493811.1">
    <property type="nucleotide sequence ID" value="XM_009495536.1"/>
</dbReference>
<dbReference type="GO" id="GO:0005730">
    <property type="term" value="C:nucleolus"/>
    <property type="evidence" value="ECO:0007669"/>
    <property type="project" value="InterPro"/>
</dbReference>
<keyword evidence="3" id="KW-1185">Reference proteome</keyword>
<evidence type="ECO:0000313" key="3">
    <source>
        <dbReference type="Proteomes" id="UP000030693"/>
    </source>
</evidence>
<protein>
    <recommendedName>
        <fullName evidence="4">Ribosome biogenesis protein NSA1</fullName>
    </recommendedName>
</protein>
<dbReference type="EMBL" id="KB932202">
    <property type="protein sequence ID" value="KCV72233.1"/>
    <property type="molecule type" value="Genomic_DNA"/>
</dbReference>
<feature type="compositionally biased region" description="Acidic residues" evidence="1">
    <location>
        <begin position="419"/>
        <end position="430"/>
    </location>
</feature>
<feature type="region of interest" description="Disordered" evidence="1">
    <location>
        <begin position="376"/>
        <end position="433"/>
    </location>
</feature>
<dbReference type="SUPFAM" id="SSF50978">
    <property type="entry name" value="WD40 repeat-like"/>
    <property type="match status" value="1"/>
</dbReference>
<dbReference type="CDD" id="cd22857">
    <property type="entry name" value="WDR74"/>
    <property type="match status" value="1"/>
</dbReference>
<dbReference type="InterPro" id="IPR015943">
    <property type="entry name" value="WD40/YVTN_repeat-like_dom_sf"/>
</dbReference>
<name>A0A058ZE83_FONAL</name>
<evidence type="ECO:0000313" key="2">
    <source>
        <dbReference type="EMBL" id="KCV72233.1"/>
    </source>
</evidence>
<dbReference type="STRING" id="691883.A0A058ZE83"/>